<accession>A0A7J9CEN2</accession>
<dbReference type="AlphaFoldDB" id="A0A7J9CEN2"/>
<dbReference type="GO" id="GO:0051741">
    <property type="term" value="F:2-methyl-6-phytyl-1,4-benzoquinone methyltransferase activity"/>
    <property type="evidence" value="ECO:0007669"/>
    <property type="project" value="InterPro"/>
</dbReference>
<protein>
    <submittedName>
        <fullName evidence="1">Uncharacterized protein</fullName>
    </submittedName>
</protein>
<dbReference type="EMBL" id="JABEZY010000009">
    <property type="protein sequence ID" value="MBA0746973.1"/>
    <property type="molecule type" value="Genomic_DNA"/>
</dbReference>
<dbReference type="OrthoDB" id="1001454at2759"/>
<proteinExistence type="predicted"/>
<evidence type="ECO:0000313" key="1">
    <source>
        <dbReference type="EMBL" id="MBA0746973.1"/>
    </source>
</evidence>
<dbReference type="PANTHER" id="PTHR44516:SF11">
    <property type="entry name" value="2-METHYL-6-PHYTYL-1,4-HYDROQUINONE METHYLTRANSFERASE 2, CHLOROPLASTIC"/>
    <property type="match status" value="1"/>
</dbReference>
<dbReference type="InterPro" id="IPR044649">
    <property type="entry name" value="MPBQ/MSBQ_MT"/>
</dbReference>
<dbReference type="Proteomes" id="UP000593579">
    <property type="component" value="Unassembled WGS sequence"/>
</dbReference>
<evidence type="ECO:0000313" key="2">
    <source>
        <dbReference type="Proteomes" id="UP000593579"/>
    </source>
</evidence>
<keyword evidence="2" id="KW-1185">Reference proteome</keyword>
<dbReference type="PANTHER" id="PTHR44516">
    <property type="entry name" value="2-METHYL-6-PHYTYL-1,4-HYDROQUINONE METHYLTRANSFERASE, CHLOROPLASTIC"/>
    <property type="match status" value="1"/>
</dbReference>
<name>A0A7J9CEN2_GOSGO</name>
<gene>
    <name evidence="1" type="ORF">Gogos_009444</name>
</gene>
<sequence>MRDDALEPTDLNDRNIVVVNVGGRTKFTTLGMVNHVDANNV</sequence>
<reference evidence="1 2" key="1">
    <citation type="journal article" date="2019" name="Genome Biol. Evol.">
        <title>Insights into the evolution of the New World diploid cottons (Gossypium, subgenus Houzingenia) based on genome sequencing.</title>
        <authorList>
            <person name="Grover C.E."/>
            <person name="Arick M.A. 2nd"/>
            <person name="Thrash A."/>
            <person name="Conover J.L."/>
            <person name="Sanders W.S."/>
            <person name="Peterson D.G."/>
            <person name="Frelichowski J.E."/>
            <person name="Scheffler J.A."/>
            <person name="Scheffler B.E."/>
            <person name="Wendel J.F."/>
        </authorList>
    </citation>
    <scope>NUCLEOTIDE SEQUENCE [LARGE SCALE GENOMIC DNA]</scope>
    <source>
        <strain evidence="1">5</strain>
        <tissue evidence="1">Leaf</tissue>
    </source>
</reference>
<organism evidence="1 2">
    <name type="scientific">Gossypium gossypioides</name>
    <name type="common">Mexican cotton</name>
    <name type="synonym">Selera gossypioides</name>
    <dbReference type="NCBI Taxonomy" id="34282"/>
    <lineage>
        <taxon>Eukaryota</taxon>
        <taxon>Viridiplantae</taxon>
        <taxon>Streptophyta</taxon>
        <taxon>Embryophyta</taxon>
        <taxon>Tracheophyta</taxon>
        <taxon>Spermatophyta</taxon>
        <taxon>Magnoliopsida</taxon>
        <taxon>eudicotyledons</taxon>
        <taxon>Gunneridae</taxon>
        <taxon>Pentapetalae</taxon>
        <taxon>rosids</taxon>
        <taxon>malvids</taxon>
        <taxon>Malvales</taxon>
        <taxon>Malvaceae</taxon>
        <taxon>Malvoideae</taxon>
        <taxon>Gossypium</taxon>
    </lineage>
</organism>
<comment type="caution">
    <text evidence="1">The sequence shown here is derived from an EMBL/GenBank/DDBJ whole genome shotgun (WGS) entry which is preliminary data.</text>
</comment>